<organism evidence="2 3">
    <name type="scientific">Flavobacterium crocinum</name>
    <dbReference type="NCBI Taxonomy" id="2183896"/>
    <lineage>
        <taxon>Bacteria</taxon>
        <taxon>Pseudomonadati</taxon>
        <taxon>Bacteroidota</taxon>
        <taxon>Flavobacteriia</taxon>
        <taxon>Flavobacteriales</taxon>
        <taxon>Flavobacteriaceae</taxon>
        <taxon>Flavobacterium</taxon>
    </lineage>
</organism>
<accession>A0A2S1YNC1</accession>
<dbReference type="AlphaFoldDB" id="A0A2S1YNC1"/>
<evidence type="ECO:0000313" key="2">
    <source>
        <dbReference type="EMBL" id="AWK05579.1"/>
    </source>
</evidence>
<keyword evidence="1" id="KW-0472">Membrane</keyword>
<dbReference type="EMBL" id="CP029255">
    <property type="protein sequence ID" value="AWK05579.1"/>
    <property type="molecule type" value="Genomic_DNA"/>
</dbReference>
<protein>
    <submittedName>
        <fullName evidence="2">Uncharacterized protein</fullName>
    </submittedName>
</protein>
<keyword evidence="3" id="KW-1185">Reference proteome</keyword>
<feature type="transmembrane region" description="Helical" evidence="1">
    <location>
        <begin position="7"/>
        <end position="31"/>
    </location>
</feature>
<dbReference type="KEGG" id="fcr:HYN56_15575"/>
<sequence>MIVLKKLVIAFLNVVKIVIKNLTLGNCLIFKRLCFVFKADEKLNIGECVFQFIFVYYFLMLI</sequence>
<evidence type="ECO:0000256" key="1">
    <source>
        <dbReference type="SAM" id="Phobius"/>
    </source>
</evidence>
<evidence type="ECO:0000313" key="3">
    <source>
        <dbReference type="Proteomes" id="UP000245250"/>
    </source>
</evidence>
<feature type="transmembrane region" description="Helical" evidence="1">
    <location>
        <begin position="43"/>
        <end position="61"/>
    </location>
</feature>
<proteinExistence type="predicted"/>
<reference evidence="2 3" key="1">
    <citation type="submission" date="2018-05" db="EMBL/GenBank/DDBJ databases">
        <title>Genome sequencing of Flavobacterium sp. HYN0056.</title>
        <authorList>
            <person name="Yi H."/>
            <person name="Baek C."/>
        </authorList>
    </citation>
    <scope>NUCLEOTIDE SEQUENCE [LARGE SCALE GENOMIC DNA]</scope>
    <source>
        <strain evidence="2 3">HYN0056</strain>
    </source>
</reference>
<keyword evidence="1" id="KW-0812">Transmembrane</keyword>
<gene>
    <name evidence="2" type="ORF">HYN56_15575</name>
</gene>
<dbReference type="Proteomes" id="UP000245250">
    <property type="component" value="Chromosome"/>
</dbReference>
<name>A0A2S1YNC1_9FLAO</name>
<keyword evidence="1" id="KW-1133">Transmembrane helix</keyword>